<evidence type="ECO:0000313" key="6">
    <source>
        <dbReference type="Proteomes" id="UP000734854"/>
    </source>
</evidence>
<evidence type="ECO:0000313" key="5">
    <source>
        <dbReference type="EMBL" id="KAG6479919.1"/>
    </source>
</evidence>
<sequence length="324" mass="33027">MEGREGIVSSRCEGGGGWGVPPAAPPSGGVAPPEGTGFTTGVVGSGDGVEVSDGDLAAVKKRGRPRKYVPDGLALVPSPTAGSASPFSPGSGSSEAKRGRGRPRGSGNRQLLAALGEYFTVSAGGGFTPHVVTIDTGEDVIARIRSFSEKGPRTTCILSANGAVSNATLHQQGSSGGTFTYEGRFEILSLSGSFSNAATGGVRSRTHSINVSLAGPDGRVIGGGVAGLLLAASPIQMIVGSFKPNAFKNQQAKLSQSTAAKPTSQANLDDDCDTPTSALPKQPFAENRMSDPTASTTLRPTSWHGLHSPEHKVSPDINIRLHGE</sequence>
<feature type="compositionally biased region" description="Low complexity" evidence="3">
    <location>
        <begin position="26"/>
        <end position="55"/>
    </location>
</feature>
<comment type="function">
    <text evidence="1 2">Transcription factor that specifically binds AT-rich DNA sequences related to the nuclear matrix attachment regions (MARs).</text>
</comment>
<dbReference type="OrthoDB" id="1903967at2759"/>
<evidence type="ECO:0000256" key="3">
    <source>
        <dbReference type="SAM" id="MobiDB-lite"/>
    </source>
</evidence>
<dbReference type="EMBL" id="JACMSC010000017">
    <property type="protein sequence ID" value="KAG6479919.1"/>
    <property type="molecule type" value="Genomic_DNA"/>
</dbReference>
<comment type="subcellular location">
    <subcellularLocation>
        <location evidence="2">Nucleus</location>
    </subcellularLocation>
</comment>
<feature type="domain" description="PPC" evidence="4">
    <location>
        <begin position="124"/>
        <end position="266"/>
    </location>
</feature>
<dbReference type="AlphaFoldDB" id="A0A8J5F654"/>
<dbReference type="Proteomes" id="UP000734854">
    <property type="component" value="Unassembled WGS sequence"/>
</dbReference>
<proteinExistence type="predicted"/>
<organism evidence="5 6">
    <name type="scientific">Zingiber officinale</name>
    <name type="common">Ginger</name>
    <name type="synonym">Amomum zingiber</name>
    <dbReference type="NCBI Taxonomy" id="94328"/>
    <lineage>
        <taxon>Eukaryota</taxon>
        <taxon>Viridiplantae</taxon>
        <taxon>Streptophyta</taxon>
        <taxon>Embryophyta</taxon>
        <taxon>Tracheophyta</taxon>
        <taxon>Spermatophyta</taxon>
        <taxon>Magnoliopsida</taxon>
        <taxon>Liliopsida</taxon>
        <taxon>Zingiberales</taxon>
        <taxon>Zingiberaceae</taxon>
        <taxon>Zingiber</taxon>
    </lineage>
</organism>
<feature type="compositionally biased region" description="Low complexity" evidence="3">
    <location>
        <begin position="77"/>
        <end position="94"/>
    </location>
</feature>
<protein>
    <recommendedName>
        <fullName evidence="2">AT-hook motif nuclear-localized protein</fullName>
    </recommendedName>
</protein>
<keyword evidence="2" id="KW-0539">Nucleus</keyword>
<dbReference type="InterPro" id="IPR039605">
    <property type="entry name" value="AHL"/>
</dbReference>
<dbReference type="PANTHER" id="PTHR31500:SF56">
    <property type="entry name" value="AT-HOOK MOTIF NUCLEAR-LOCALIZED PROTEIN"/>
    <property type="match status" value="1"/>
</dbReference>
<gene>
    <name evidence="5" type="ORF">ZIOFF_063395</name>
</gene>
<name>A0A8J5F654_ZINOF</name>
<dbReference type="GO" id="GO:0005634">
    <property type="term" value="C:nucleus"/>
    <property type="evidence" value="ECO:0007669"/>
    <property type="project" value="UniProtKB-SubCell"/>
</dbReference>
<evidence type="ECO:0000259" key="4">
    <source>
        <dbReference type="PROSITE" id="PS51742"/>
    </source>
</evidence>
<feature type="region of interest" description="Disordered" evidence="3">
    <location>
        <begin position="253"/>
        <end position="324"/>
    </location>
</feature>
<evidence type="ECO:0000256" key="2">
    <source>
        <dbReference type="RuleBase" id="RU367031"/>
    </source>
</evidence>
<evidence type="ECO:0000256" key="1">
    <source>
        <dbReference type="ARBA" id="ARBA00003687"/>
    </source>
</evidence>
<keyword evidence="6" id="KW-1185">Reference proteome</keyword>
<comment type="caution">
    <text evidence="5">The sequence shown here is derived from an EMBL/GenBank/DDBJ whole genome shotgun (WGS) entry which is preliminary data.</text>
</comment>
<keyword evidence="2" id="KW-0805">Transcription regulation</keyword>
<dbReference type="PROSITE" id="PS51742">
    <property type="entry name" value="PPC"/>
    <property type="match status" value="1"/>
</dbReference>
<feature type="region of interest" description="Disordered" evidence="3">
    <location>
        <begin position="1"/>
        <end position="108"/>
    </location>
</feature>
<accession>A0A8J5F654</accession>
<dbReference type="InterPro" id="IPR005175">
    <property type="entry name" value="PPC_dom"/>
</dbReference>
<keyword evidence="2" id="KW-0804">Transcription</keyword>
<dbReference type="PANTHER" id="PTHR31500">
    <property type="entry name" value="AT-HOOK MOTIF NUCLEAR-LOCALIZED PROTEIN 9"/>
    <property type="match status" value="1"/>
</dbReference>
<dbReference type="CDD" id="cd11378">
    <property type="entry name" value="DUF296"/>
    <property type="match status" value="1"/>
</dbReference>
<dbReference type="InterPro" id="IPR017956">
    <property type="entry name" value="AT_hook_DNA-bd_motif"/>
</dbReference>
<dbReference type="SMART" id="SM00384">
    <property type="entry name" value="AT_hook"/>
    <property type="match status" value="2"/>
</dbReference>
<dbReference type="GO" id="GO:0003680">
    <property type="term" value="F:minor groove of adenine-thymine-rich DNA binding"/>
    <property type="evidence" value="ECO:0007669"/>
    <property type="project" value="UniProtKB-UniRule"/>
</dbReference>
<feature type="compositionally biased region" description="Polar residues" evidence="3">
    <location>
        <begin position="290"/>
        <end position="300"/>
    </location>
</feature>
<keyword evidence="2" id="KW-0238">DNA-binding</keyword>
<comment type="domain">
    <text evidence="2">The PPC domain mediates interactions between AHL proteins.</text>
</comment>
<dbReference type="Pfam" id="PF02178">
    <property type="entry name" value="AT_hook"/>
    <property type="match status" value="2"/>
</dbReference>
<reference evidence="5 6" key="1">
    <citation type="submission" date="2020-08" db="EMBL/GenBank/DDBJ databases">
        <title>Plant Genome Project.</title>
        <authorList>
            <person name="Zhang R.-G."/>
        </authorList>
    </citation>
    <scope>NUCLEOTIDE SEQUENCE [LARGE SCALE GENOMIC DNA]</scope>
    <source>
        <tissue evidence="5">Rhizome</tissue>
    </source>
</reference>
<feature type="compositionally biased region" description="Polar residues" evidence="3">
    <location>
        <begin position="253"/>
        <end position="267"/>
    </location>
</feature>
<dbReference type="Pfam" id="PF03479">
    <property type="entry name" value="PCC"/>
    <property type="match status" value="1"/>
</dbReference>
<feature type="compositionally biased region" description="Basic and acidic residues" evidence="3">
    <location>
        <begin position="307"/>
        <end position="324"/>
    </location>
</feature>